<feature type="domain" description="AprE-like long alpha-helical hairpin" evidence="11">
    <location>
        <begin position="110"/>
        <end position="298"/>
    </location>
</feature>
<evidence type="ECO:0000256" key="9">
    <source>
        <dbReference type="RuleBase" id="RU365093"/>
    </source>
</evidence>
<dbReference type="InterPro" id="IPR050739">
    <property type="entry name" value="MFP"/>
</dbReference>
<evidence type="ECO:0000256" key="8">
    <source>
        <dbReference type="ARBA" id="ARBA00023136"/>
    </source>
</evidence>
<keyword evidence="4 9" id="KW-1003">Cell membrane</keyword>
<keyword evidence="3 9" id="KW-0813">Transport</keyword>
<evidence type="ECO:0000256" key="10">
    <source>
        <dbReference type="SAM" id="Coils"/>
    </source>
</evidence>
<dbReference type="InterPro" id="IPR010129">
    <property type="entry name" value="T1SS_HlyD"/>
</dbReference>
<evidence type="ECO:0000256" key="6">
    <source>
        <dbReference type="ARBA" id="ARBA00022692"/>
    </source>
</evidence>
<keyword evidence="14" id="KW-1185">Reference proteome</keyword>
<keyword evidence="5 9" id="KW-0997">Cell inner membrane</keyword>
<dbReference type="EMBL" id="JACOFZ010000003">
    <property type="protein sequence ID" value="MBC3881719.1"/>
    <property type="molecule type" value="Genomic_DNA"/>
</dbReference>
<evidence type="ECO:0000256" key="7">
    <source>
        <dbReference type="ARBA" id="ARBA00022989"/>
    </source>
</evidence>
<sequence>MNTKNALVKRDNNVSDVATQDVEVLDVIVDSSSYSRLGWMIVLFGFVGFILWASFAPLDKGVPIQGTLSVSSNRKAIQYPNNGTVEAVLVKDGDVVKAGQVLVRMNPIVSKANLEVGRVQLYTAEATAARLKAEIENAPNINFPKYLTSDKLDPRVANNILLQQQLFLSRRTAQQNDLSSIDENIAGLKSQLRGLEDSMINKKQQVGFLKEQVENMRELAKEGFVARNRLLDLERTYAQVIGAISEDTGNIGRVQRQITELNFRRTQRQQEYQKEARAQLNEAQKDAESARSRLPALEYEFNNVEVKSPVNGVVTSLNVFTVGGFVAPNVKLMEIVPESDPLIVEGQMPVHLVDKVRKGMPVDLIFSAFNSNTTPHIPGVVTQVAADRTVDERTGMPYYKIRAEVTPEGVKKLTKLELRPGMPVDMSVKTGERTFMNYLMKPLMDRANSSLSEE</sequence>
<dbReference type="Gene3D" id="2.40.50.100">
    <property type="match status" value="1"/>
</dbReference>
<dbReference type="PANTHER" id="PTHR30386:SF17">
    <property type="entry name" value="ALKALINE PROTEASE SECRETION PROTEIN APRE"/>
    <property type="match status" value="1"/>
</dbReference>
<dbReference type="Pfam" id="PF26002">
    <property type="entry name" value="Beta-barrel_AprE"/>
    <property type="match status" value="1"/>
</dbReference>
<dbReference type="InterPro" id="IPR058982">
    <property type="entry name" value="Beta-barrel_AprE"/>
</dbReference>
<dbReference type="NCBIfam" id="TIGR01843">
    <property type="entry name" value="type_I_hlyD"/>
    <property type="match status" value="1"/>
</dbReference>
<proteinExistence type="inferred from homology"/>
<organism evidence="13 14">
    <name type="scientific">Undibacterium nitidum</name>
    <dbReference type="NCBI Taxonomy" id="2762298"/>
    <lineage>
        <taxon>Bacteria</taxon>
        <taxon>Pseudomonadati</taxon>
        <taxon>Pseudomonadota</taxon>
        <taxon>Betaproteobacteria</taxon>
        <taxon>Burkholderiales</taxon>
        <taxon>Oxalobacteraceae</taxon>
        <taxon>Undibacterium</taxon>
    </lineage>
</organism>
<dbReference type="PRINTS" id="PR01490">
    <property type="entry name" value="RTXTOXIND"/>
</dbReference>
<evidence type="ECO:0000313" key="14">
    <source>
        <dbReference type="Proteomes" id="UP000627446"/>
    </source>
</evidence>
<reference evidence="13" key="1">
    <citation type="submission" date="2020-08" db="EMBL/GenBank/DDBJ databases">
        <title>Novel species isolated from subtropical streams in China.</title>
        <authorList>
            <person name="Lu H."/>
        </authorList>
    </citation>
    <scope>NUCLEOTIDE SEQUENCE</scope>
    <source>
        <strain evidence="13">LX22W</strain>
    </source>
</reference>
<keyword evidence="8 9" id="KW-0472">Membrane</keyword>
<dbReference type="PANTHER" id="PTHR30386">
    <property type="entry name" value="MEMBRANE FUSION SUBUNIT OF EMRAB-TOLC MULTIDRUG EFFLUX PUMP"/>
    <property type="match status" value="1"/>
</dbReference>
<dbReference type="GO" id="GO:0005886">
    <property type="term" value="C:plasma membrane"/>
    <property type="evidence" value="ECO:0007669"/>
    <property type="project" value="UniProtKB-SubCell"/>
</dbReference>
<dbReference type="SUPFAM" id="SSF111369">
    <property type="entry name" value="HlyD-like secretion proteins"/>
    <property type="match status" value="2"/>
</dbReference>
<evidence type="ECO:0000256" key="5">
    <source>
        <dbReference type="ARBA" id="ARBA00022519"/>
    </source>
</evidence>
<feature type="coiled-coil region" evidence="10">
    <location>
        <begin position="178"/>
        <end position="205"/>
    </location>
</feature>
<dbReference type="Proteomes" id="UP000627446">
    <property type="component" value="Unassembled WGS sequence"/>
</dbReference>
<evidence type="ECO:0000256" key="2">
    <source>
        <dbReference type="ARBA" id="ARBA00009477"/>
    </source>
</evidence>
<protein>
    <recommendedName>
        <fullName evidence="9">Membrane fusion protein (MFP) family protein</fullName>
    </recommendedName>
</protein>
<comment type="similarity">
    <text evidence="2 9">Belongs to the membrane fusion protein (MFP) (TC 8.A.1) family.</text>
</comment>
<accession>A0A923HLR5</accession>
<comment type="subcellular location">
    <subcellularLocation>
        <location evidence="1 9">Cell inner membrane</location>
        <topology evidence="1 9">Single-pass membrane protein</topology>
    </subcellularLocation>
</comment>
<evidence type="ECO:0000256" key="1">
    <source>
        <dbReference type="ARBA" id="ARBA00004377"/>
    </source>
</evidence>
<dbReference type="AlphaFoldDB" id="A0A923HLR5"/>
<dbReference type="GO" id="GO:0015031">
    <property type="term" value="P:protein transport"/>
    <property type="evidence" value="ECO:0007669"/>
    <property type="project" value="InterPro"/>
</dbReference>
<evidence type="ECO:0000256" key="4">
    <source>
        <dbReference type="ARBA" id="ARBA00022475"/>
    </source>
</evidence>
<gene>
    <name evidence="13" type="ORF">H8K36_10070</name>
</gene>
<evidence type="ECO:0000259" key="12">
    <source>
        <dbReference type="Pfam" id="PF26002"/>
    </source>
</evidence>
<name>A0A923HLR5_9BURK</name>
<feature type="coiled-coil region" evidence="10">
    <location>
        <begin position="273"/>
        <end position="300"/>
    </location>
</feature>
<dbReference type="RefSeq" id="WP_186916609.1">
    <property type="nucleotide sequence ID" value="NZ_JACOFZ010000003.1"/>
</dbReference>
<keyword evidence="6 9" id="KW-0812">Transmembrane</keyword>
<evidence type="ECO:0000313" key="13">
    <source>
        <dbReference type="EMBL" id="MBC3881719.1"/>
    </source>
</evidence>
<feature type="transmembrane region" description="Helical" evidence="9">
    <location>
        <begin position="37"/>
        <end position="55"/>
    </location>
</feature>
<dbReference type="Gene3D" id="2.40.30.170">
    <property type="match status" value="1"/>
</dbReference>
<dbReference type="InterPro" id="IPR058781">
    <property type="entry name" value="HH_AprE-like"/>
</dbReference>
<keyword evidence="10" id="KW-0175">Coiled coil</keyword>
<dbReference type="Pfam" id="PF25994">
    <property type="entry name" value="HH_AprE"/>
    <property type="match status" value="1"/>
</dbReference>
<keyword evidence="7 9" id="KW-1133">Transmembrane helix</keyword>
<evidence type="ECO:0000259" key="11">
    <source>
        <dbReference type="Pfam" id="PF25994"/>
    </source>
</evidence>
<feature type="domain" description="AprE-like beta-barrel" evidence="12">
    <location>
        <begin position="342"/>
        <end position="431"/>
    </location>
</feature>
<comment type="caution">
    <text evidence="13">The sequence shown here is derived from an EMBL/GenBank/DDBJ whole genome shotgun (WGS) entry which is preliminary data.</text>
</comment>
<evidence type="ECO:0000256" key="3">
    <source>
        <dbReference type="ARBA" id="ARBA00022448"/>
    </source>
</evidence>